<dbReference type="AlphaFoldDB" id="A0A382XN86"/>
<protein>
    <recommendedName>
        <fullName evidence="3">Helicase-associated domain-containing protein</fullName>
    </recommendedName>
</protein>
<keyword evidence="2" id="KW-0547">Nucleotide-binding</keyword>
<feature type="non-terminal residue" evidence="4">
    <location>
        <position position="269"/>
    </location>
</feature>
<gene>
    <name evidence="4" type="ORF">METZ01_LOCUS425456</name>
</gene>
<evidence type="ECO:0000256" key="2">
    <source>
        <dbReference type="ARBA" id="ARBA00022806"/>
    </source>
</evidence>
<dbReference type="PANTHER" id="PTHR43519:SF1">
    <property type="entry name" value="ATP-DEPENDENT RNA HELICASE HRPB"/>
    <property type="match status" value="1"/>
</dbReference>
<organism evidence="4">
    <name type="scientific">marine metagenome</name>
    <dbReference type="NCBI Taxonomy" id="408172"/>
    <lineage>
        <taxon>unclassified sequences</taxon>
        <taxon>metagenomes</taxon>
        <taxon>ecological metagenomes</taxon>
    </lineage>
</organism>
<dbReference type="GO" id="GO:0004386">
    <property type="term" value="F:helicase activity"/>
    <property type="evidence" value="ECO:0007669"/>
    <property type="project" value="UniProtKB-KW"/>
</dbReference>
<accession>A0A382XN86</accession>
<evidence type="ECO:0000313" key="4">
    <source>
        <dbReference type="EMBL" id="SVD72602.1"/>
    </source>
</evidence>
<sequence>IERVDLAEAMLLLAAFGIDPSQQASFRWLDPPPVERFDRARELLRQLGALDAEDGLTPIGQAMVDIPAHPRLARMLSLAHERGVGERGCVWAALVAERDICQRPLASRYRTIPDSGWPSDLEARAAAWDQARRSRFDSRHCDTLGLNAGACREGNRTVAQFRRWMKNLAPPSDPRNNSSDGHDEDQILARCLLAAFLDHVALRRSPDTRLCEMDGRRRVTLDRDSVVGDSQTLVAVQLREVEASRAEGGGVHTIASLATAIESGWIAEE</sequence>
<dbReference type="PANTHER" id="PTHR43519">
    <property type="entry name" value="ATP-DEPENDENT RNA HELICASE HRPB"/>
    <property type="match status" value="1"/>
</dbReference>
<keyword evidence="1" id="KW-0378">Hydrolase</keyword>
<evidence type="ECO:0000259" key="3">
    <source>
        <dbReference type="SMART" id="SM00847"/>
    </source>
</evidence>
<evidence type="ECO:0000256" key="1">
    <source>
        <dbReference type="ARBA" id="ARBA00022801"/>
    </source>
</evidence>
<keyword evidence="2" id="KW-0067">ATP-binding</keyword>
<reference evidence="4" key="1">
    <citation type="submission" date="2018-05" db="EMBL/GenBank/DDBJ databases">
        <authorList>
            <person name="Lanie J.A."/>
            <person name="Ng W.-L."/>
            <person name="Kazmierczak K.M."/>
            <person name="Andrzejewski T.M."/>
            <person name="Davidsen T.M."/>
            <person name="Wayne K.J."/>
            <person name="Tettelin H."/>
            <person name="Glass J.I."/>
            <person name="Rusch D."/>
            <person name="Podicherti R."/>
            <person name="Tsui H.-C.T."/>
            <person name="Winkler M.E."/>
        </authorList>
    </citation>
    <scope>NUCLEOTIDE SEQUENCE</scope>
</reference>
<keyword evidence="2" id="KW-0347">Helicase</keyword>
<feature type="non-terminal residue" evidence="4">
    <location>
        <position position="1"/>
    </location>
</feature>
<dbReference type="SMART" id="SM00847">
    <property type="entry name" value="HA2"/>
    <property type="match status" value="1"/>
</dbReference>
<dbReference type="GO" id="GO:0016787">
    <property type="term" value="F:hydrolase activity"/>
    <property type="evidence" value="ECO:0007669"/>
    <property type="project" value="UniProtKB-KW"/>
</dbReference>
<feature type="domain" description="Helicase-associated" evidence="3">
    <location>
        <begin position="39"/>
        <end position="147"/>
    </location>
</feature>
<name>A0A382XN86_9ZZZZ</name>
<dbReference type="Pfam" id="PF04408">
    <property type="entry name" value="WHD_HA2"/>
    <property type="match status" value="1"/>
</dbReference>
<dbReference type="InterPro" id="IPR007502">
    <property type="entry name" value="Helicase-assoc_dom"/>
</dbReference>
<dbReference type="InterPro" id="IPR048333">
    <property type="entry name" value="HA2_WH"/>
</dbReference>
<dbReference type="Gene3D" id="1.20.120.1080">
    <property type="match status" value="1"/>
</dbReference>
<dbReference type="EMBL" id="UINC01169191">
    <property type="protein sequence ID" value="SVD72602.1"/>
    <property type="molecule type" value="Genomic_DNA"/>
</dbReference>
<proteinExistence type="predicted"/>